<dbReference type="InterPro" id="IPR036282">
    <property type="entry name" value="Glutathione-S-Trfase_C_sf"/>
</dbReference>
<feature type="domain" description="Glutathione S-transferase C-terminal" evidence="1">
    <location>
        <begin position="108"/>
        <end position="175"/>
    </location>
</feature>
<dbReference type="EMBL" id="BMCH01000008">
    <property type="protein sequence ID" value="GGC39758.1"/>
    <property type="molecule type" value="Genomic_DNA"/>
</dbReference>
<evidence type="ECO:0000313" key="3">
    <source>
        <dbReference type="Proteomes" id="UP000637769"/>
    </source>
</evidence>
<dbReference type="Gene3D" id="1.20.1050.10">
    <property type="match status" value="1"/>
</dbReference>
<evidence type="ECO:0000259" key="1">
    <source>
        <dbReference type="Pfam" id="PF00043"/>
    </source>
</evidence>
<gene>
    <name evidence="2" type="primary">gst13</name>
    <name evidence="2" type="ORF">GCM10007207_26530</name>
</gene>
<keyword evidence="3" id="KW-1185">Reference proteome</keyword>
<accession>A0ABQ1MFQ4</accession>
<reference evidence="3" key="1">
    <citation type="journal article" date="2019" name="Int. J. Syst. Evol. Microbiol.">
        <title>The Global Catalogue of Microorganisms (GCM) 10K type strain sequencing project: providing services to taxonomists for standard genome sequencing and annotation.</title>
        <authorList>
            <consortium name="The Broad Institute Genomics Platform"/>
            <consortium name="The Broad Institute Genome Sequencing Center for Infectious Disease"/>
            <person name="Wu L."/>
            <person name="Ma J."/>
        </authorList>
    </citation>
    <scope>NUCLEOTIDE SEQUENCE [LARGE SCALE GENOMIC DNA]</scope>
    <source>
        <strain evidence="3">CCM 7132</strain>
    </source>
</reference>
<comment type="caution">
    <text evidence="2">The sequence shown here is derived from an EMBL/GenBank/DDBJ whole genome shotgun (WGS) entry which is preliminary data.</text>
</comment>
<evidence type="ECO:0000313" key="2">
    <source>
        <dbReference type="EMBL" id="GGC39758.1"/>
    </source>
</evidence>
<dbReference type="SUPFAM" id="SSF47616">
    <property type="entry name" value="GST C-terminal domain-like"/>
    <property type="match status" value="1"/>
</dbReference>
<proteinExistence type="predicted"/>
<organism evidence="2 3">
    <name type="scientific">Asaia siamensis</name>
    <dbReference type="NCBI Taxonomy" id="110479"/>
    <lineage>
        <taxon>Bacteria</taxon>
        <taxon>Pseudomonadati</taxon>
        <taxon>Pseudomonadota</taxon>
        <taxon>Alphaproteobacteria</taxon>
        <taxon>Acetobacterales</taxon>
        <taxon>Acetobacteraceae</taxon>
        <taxon>Asaia</taxon>
    </lineage>
</organism>
<dbReference type="RefSeq" id="WP_188427309.1">
    <property type="nucleotide sequence ID" value="NZ_BMCH01000008.1"/>
</dbReference>
<name>A0ABQ1MFQ4_9PROT</name>
<protein>
    <submittedName>
        <fullName evidence="2">Glutathione S-transferase</fullName>
    </submittedName>
</protein>
<sequence>MLSLNGWVMDERSYAARLAASLLAIPLTIQTDRRAEIFGPTLGDDEGVYCVGLYEILRHFSRLPDVERAWPEGEARHALEWALEALESFSQARRQALGATLPEKAETDDVTLIFRVLEDRLSHAYLNGQEWLSGVSVGFIDIAVFPIAGLARDLGIAMDLYPAIRRFVRKVRQLPGFVTMPGIAACH</sequence>
<dbReference type="InterPro" id="IPR004046">
    <property type="entry name" value="GST_C"/>
</dbReference>
<dbReference type="Proteomes" id="UP000637769">
    <property type="component" value="Unassembled WGS sequence"/>
</dbReference>
<dbReference type="Pfam" id="PF00043">
    <property type="entry name" value="GST_C"/>
    <property type="match status" value="1"/>
</dbReference>